<dbReference type="OrthoDB" id="1798at2759"/>
<dbReference type="SMART" id="SM01234">
    <property type="entry name" value="Haemolytic"/>
    <property type="match status" value="1"/>
</dbReference>
<feature type="compositionally biased region" description="Low complexity" evidence="1">
    <location>
        <begin position="107"/>
        <end position="117"/>
    </location>
</feature>
<evidence type="ECO:0008006" key="4">
    <source>
        <dbReference type="Google" id="ProtNLM"/>
    </source>
</evidence>
<protein>
    <recommendedName>
        <fullName evidence="4">Membrane protein insertion efficiency factor</fullName>
    </recommendedName>
</protein>
<organism evidence="2 3">
    <name type="scientific">Klebsormidium nitens</name>
    <name type="common">Green alga</name>
    <name type="synonym">Ulothrix nitens</name>
    <dbReference type="NCBI Taxonomy" id="105231"/>
    <lineage>
        <taxon>Eukaryota</taxon>
        <taxon>Viridiplantae</taxon>
        <taxon>Streptophyta</taxon>
        <taxon>Klebsormidiophyceae</taxon>
        <taxon>Klebsormidiales</taxon>
        <taxon>Klebsormidiaceae</taxon>
        <taxon>Klebsormidium</taxon>
    </lineage>
</organism>
<dbReference type="STRING" id="105231.A0A1Y1HP49"/>
<dbReference type="Proteomes" id="UP000054558">
    <property type="component" value="Unassembled WGS sequence"/>
</dbReference>
<evidence type="ECO:0000256" key="1">
    <source>
        <dbReference type="SAM" id="MobiDB-lite"/>
    </source>
</evidence>
<reference evidence="2 3" key="1">
    <citation type="journal article" date="2014" name="Nat. Commun.">
        <title>Klebsormidium flaccidum genome reveals primary factors for plant terrestrial adaptation.</title>
        <authorList>
            <person name="Hori K."/>
            <person name="Maruyama F."/>
            <person name="Fujisawa T."/>
            <person name="Togashi T."/>
            <person name="Yamamoto N."/>
            <person name="Seo M."/>
            <person name="Sato S."/>
            <person name="Yamada T."/>
            <person name="Mori H."/>
            <person name="Tajima N."/>
            <person name="Moriyama T."/>
            <person name="Ikeuchi M."/>
            <person name="Watanabe M."/>
            <person name="Wada H."/>
            <person name="Kobayashi K."/>
            <person name="Saito M."/>
            <person name="Masuda T."/>
            <person name="Sasaki-Sekimoto Y."/>
            <person name="Mashiguchi K."/>
            <person name="Awai K."/>
            <person name="Shimojima M."/>
            <person name="Masuda S."/>
            <person name="Iwai M."/>
            <person name="Nobusawa T."/>
            <person name="Narise T."/>
            <person name="Kondo S."/>
            <person name="Saito H."/>
            <person name="Sato R."/>
            <person name="Murakawa M."/>
            <person name="Ihara Y."/>
            <person name="Oshima-Yamada Y."/>
            <person name="Ohtaka K."/>
            <person name="Satoh M."/>
            <person name="Sonobe K."/>
            <person name="Ishii M."/>
            <person name="Ohtani R."/>
            <person name="Kanamori-Sato M."/>
            <person name="Honoki R."/>
            <person name="Miyazaki D."/>
            <person name="Mochizuki H."/>
            <person name="Umetsu J."/>
            <person name="Higashi K."/>
            <person name="Shibata D."/>
            <person name="Kamiya Y."/>
            <person name="Sato N."/>
            <person name="Nakamura Y."/>
            <person name="Tabata S."/>
            <person name="Ida S."/>
            <person name="Kurokawa K."/>
            <person name="Ohta H."/>
        </authorList>
    </citation>
    <scope>NUCLEOTIDE SEQUENCE [LARGE SCALE GENOMIC DNA]</scope>
    <source>
        <strain evidence="2 3">NIES-2285</strain>
    </source>
</reference>
<proteinExistence type="inferred from homology"/>
<evidence type="ECO:0000313" key="3">
    <source>
        <dbReference type="Proteomes" id="UP000054558"/>
    </source>
</evidence>
<evidence type="ECO:0000313" key="2">
    <source>
        <dbReference type="EMBL" id="GAQ78979.1"/>
    </source>
</evidence>
<dbReference type="NCBIfam" id="TIGR00278">
    <property type="entry name" value="membrane protein insertion efficiency factor YidD"/>
    <property type="match status" value="1"/>
</dbReference>
<dbReference type="AlphaFoldDB" id="A0A1Y1HP49"/>
<accession>A0A1Y1HP49</accession>
<dbReference type="PANTHER" id="PTHR33383:SF1">
    <property type="entry name" value="MEMBRANE PROTEIN INSERTION EFFICIENCY FACTOR-RELATED"/>
    <property type="match status" value="1"/>
</dbReference>
<dbReference type="InterPro" id="IPR002696">
    <property type="entry name" value="Membr_insert_effic_factor_YidD"/>
</dbReference>
<dbReference type="HAMAP" id="MF_00386">
    <property type="entry name" value="UPF0161_YidD"/>
    <property type="match status" value="1"/>
</dbReference>
<dbReference type="Pfam" id="PF01809">
    <property type="entry name" value="YidD"/>
    <property type="match status" value="1"/>
</dbReference>
<gene>
    <name evidence="2" type="ORF">KFL_000220105</name>
</gene>
<dbReference type="PANTHER" id="PTHR33383">
    <property type="entry name" value="MEMBRANE PROTEIN INSERTION EFFICIENCY FACTOR-RELATED"/>
    <property type="match status" value="1"/>
</dbReference>
<dbReference type="EMBL" id="DF236971">
    <property type="protein sequence ID" value="GAQ78979.1"/>
    <property type="molecule type" value="Genomic_DNA"/>
</dbReference>
<name>A0A1Y1HP49_KLENI</name>
<feature type="region of interest" description="Disordered" evidence="1">
    <location>
        <begin position="89"/>
        <end position="124"/>
    </location>
</feature>
<sequence>MAQVLTTQPLLERRCFRKAALGSPTIQEAGSFTALPTVPCAARQGQRRMSQALAFESPARRLAIRESKSAPPKEQVLLQRGFGGALKSTVQDGEAPAGKGDSTAQPSELSAEVSSSEVSDRADKEKGLSLGVKAALGALRFYKREISPWLPGSCRYQPTCSQYAVQAYTKFGFVKGSILTAWRLIRCNPLGTSGYDPPRWPPSDCQPID</sequence>
<keyword evidence="3" id="KW-1185">Reference proteome</keyword>